<organism evidence="2 3">
    <name type="scientific">Crenothrix polyspora</name>
    <dbReference type="NCBI Taxonomy" id="360316"/>
    <lineage>
        <taxon>Bacteria</taxon>
        <taxon>Pseudomonadati</taxon>
        <taxon>Pseudomonadota</taxon>
        <taxon>Gammaproteobacteria</taxon>
        <taxon>Methylococcales</taxon>
        <taxon>Crenotrichaceae</taxon>
        <taxon>Crenothrix</taxon>
    </lineage>
</organism>
<dbReference type="Proteomes" id="UP000195442">
    <property type="component" value="Unassembled WGS sequence"/>
</dbReference>
<dbReference type="InterPro" id="IPR052930">
    <property type="entry name" value="TA_antitoxin_MntA"/>
</dbReference>
<dbReference type="InterPro" id="IPR043519">
    <property type="entry name" value="NT_sf"/>
</dbReference>
<dbReference type="NCBIfam" id="NF047752">
    <property type="entry name" value="MntA_antitoxin"/>
    <property type="match status" value="1"/>
</dbReference>
<dbReference type="SUPFAM" id="SSF81301">
    <property type="entry name" value="Nucleotidyltransferase"/>
    <property type="match status" value="1"/>
</dbReference>
<dbReference type="InterPro" id="IPR041633">
    <property type="entry name" value="Polbeta"/>
</dbReference>
<keyword evidence="3" id="KW-1185">Reference proteome</keyword>
<name>A0A1R4HFC1_9GAMM</name>
<protein>
    <recommendedName>
        <fullName evidence="1">Polymerase beta nucleotidyltransferase domain-containing protein</fullName>
    </recommendedName>
</protein>
<dbReference type="RefSeq" id="WP_087147859.1">
    <property type="nucleotide sequence ID" value="NZ_FUKJ01000347.1"/>
</dbReference>
<proteinExistence type="predicted"/>
<gene>
    <name evidence="2" type="ORF">CRENPOLYSF2_4100004</name>
</gene>
<dbReference type="AlphaFoldDB" id="A0A1R4HFC1"/>
<dbReference type="CDD" id="cd05403">
    <property type="entry name" value="NT_KNTase_like"/>
    <property type="match status" value="1"/>
</dbReference>
<accession>A0A1R4HFC1</accession>
<evidence type="ECO:0000259" key="1">
    <source>
        <dbReference type="Pfam" id="PF18765"/>
    </source>
</evidence>
<dbReference type="PANTHER" id="PTHR43852">
    <property type="entry name" value="NUCLEOTIDYLTRANSFERASE"/>
    <property type="match status" value="1"/>
</dbReference>
<evidence type="ECO:0000313" key="3">
    <source>
        <dbReference type="Proteomes" id="UP000195442"/>
    </source>
</evidence>
<reference evidence="3" key="1">
    <citation type="submission" date="2017-02" db="EMBL/GenBank/DDBJ databases">
        <authorList>
            <person name="Daims H."/>
        </authorList>
    </citation>
    <scope>NUCLEOTIDE SEQUENCE [LARGE SCALE GENOMIC DNA]</scope>
</reference>
<dbReference type="Gene3D" id="3.30.460.10">
    <property type="entry name" value="Beta Polymerase, domain 2"/>
    <property type="match status" value="1"/>
</dbReference>
<dbReference type="Pfam" id="PF18765">
    <property type="entry name" value="Polbeta"/>
    <property type="match status" value="1"/>
</dbReference>
<sequence length="136" mass="15734">MSIEDDLTQTVLAAYPDTQAIYLFGSWGTEDEWPTSDLDMAVLLPPKQAKDVNFWAWMDLAMRLEAIIHKKVDLLNVRQVSTVFQKEVIMADRRIYTGNEYAADEFEMLTLSFYQKLNQERAEILADGLQSGRFYL</sequence>
<feature type="domain" description="Polymerase beta nucleotidyltransferase" evidence="1">
    <location>
        <begin position="10"/>
        <end position="100"/>
    </location>
</feature>
<dbReference type="OrthoDB" id="9793109at2"/>
<dbReference type="PANTHER" id="PTHR43852:SF2">
    <property type="entry name" value="PROTEIN ADENYLYLTRANSFERASE MNTA"/>
    <property type="match status" value="1"/>
</dbReference>
<dbReference type="EMBL" id="FUKJ01000347">
    <property type="protein sequence ID" value="SJM94590.1"/>
    <property type="molecule type" value="Genomic_DNA"/>
</dbReference>
<evidence type="ECO:0000313" key="2">
    <source>
        <dbReference type="EMBL" id="SJM94590.1"/>
    </source>
</evidence>